<dbReference type="InterPro" id="IPR026444">
    <property type="entry name" value="Secre_tail"/>
</dbReference>
<evidence type="ECO:0000256" key="1">
    <source>
        <dbReference type="ARBA" id="ARBA00022729"/>
    </source>
</evidence>
<evidence type="ECO:0000313" key="4">
    <source>
        <dbReference type="Proteomes" id="UP000249248"/>
    </source>
</evidence>
<dbReference type="OrthoDB" id="1489153at2"/>
<dbReference type="Pfam" id="PF18962">
    <property type="entry name" value="Por_Secre_tail"/>
    <property type="match status" value="1"/>
</dbReference>
<name>A0A2W1MVZ1_9FLAO</name>
<dbReference type="Proteomes" id="UP000249248">
    <property type="component" value="Unassembled WGS sequence"/>
</dbReference>
<evidence type="ECO:0000313" key="3">
    <source>
        <dbReference type="EMBL" id="PZE15544.1"/>
    </source>
</evidence>
<evidence type="ECO:0000259" key="2">
    <source>
        <dbReference type="Pfam" id="PF18962"/>
    </source>
</evidence>
<organism evidence="3 4">
    <name type="scientific">Putridiphycobacter roseus</name>
    <dbReference type="NCBI Taxonomy" id="2219161"/>
    <lineage>
        <taxon>Bacteria</taxon>
        <taxon>Pseudomonadati</taxon>
        <taxon>Bacteroidota</taxon>
        <taxon>Flavobacteriia</taxon>
        <taxon>Flavobacteriales</taxon>
        <taxon>Crocinitomicaceae</taxon>
        <taxon>Putridiphycobacter</taxon>
    </lineage>
</organism>
<feature type="domain" description="Secretion system C-terminal sorting" evidence="2">
    <location>
        <begin position="156"/>
        <end position="225"/>
    </location>
</feature>
<gene>
    <name evidence="3" type="ORF">DNU06_17545</name>
</gene>
<reference evidence="3 4" key="1">
    <citation type="submission" date="2018-06" db="EMBL/GenBank/DDBJ databases">
        <title>The draft genome sequence of Crocinitomix sp. SM1701.</title>
        <authorList>
            <person name="Zhang X."/>
        </authorList>
    </citation>
    <scope>NUCLEOTIDE SEQUENCE [LARGE SCALE GENOMIC DNA]</scope>
    <source>
        <strain evidence="3 4">SM1701</strain>
    </source>
</reference>
<protein>
    <recommendedName>
        <fullName evidence="2">Secretion system C-terminal sorting domain-containing protein</fullName>
    </recommendedName>
</protein>
<sequence>MYFTANDSLHGRELWRMESCNVQTTSYQSIEACQQYTSPVGTTYYQNAYFKDTISNSCGADSILTISLQVHPLSNLVSMNSFVLTANQGQMQYQWLNCDNGNQAIVGETNQSFTPNEDGNYAVIITDTVTGCTDTSACAFVYGLGIDDENELNLSVYPNPNTGSFYIQGKDVTQLNISAYAITGQVIKVERQLTDDKIQITFPKEFKGVALLKIQSNSGQVIQKILCD</sequence>
<dbReference type="NCBIfam" id="TIGR04183">
    <property type="entry name" value="Por_Secre_tail"/>
    <property type="match status" value="1"/>
</dbReference>
<accession>A0A2W1MVZ1</accession>
<keyword evidence="1" id="KW-0732">Signal</keyword>
<comment type="caution">
    <text evidence="3">The sequence shown here is derived from an EMBL/GenBank/DDBJ whole genome shotgun (WGS) entry which is preliminary data.</text>
</comment>
<keyword evidence="4" id="KW-1185">Reference proteome</keyword>
<dbReference type="EMBL" id="QKSB01000070">
    <property type="protein sequence ID" value="PZE15544.1"/>
    <property type="molecule type" value="Genomic_DNA"/>
</dbReference>
<dbReference type="AlphaFoldDB" id="A0A2W1MVZ1"/>
<proteinExistence type="predicted"/>